<evidence type="ECO:0000313" key="2">
    <source>
        <dbReference type="EMBL" id="OQE85800.1"/>
    </source>
</evidence>
<dbReference type="EMBL" id="MOOB01000023">
    <property type="protein sequence ID" value="OQE85800.1"/>
    <property type="molecule type" value="Genomic_DNA"/>
</dbReference>
<evidence type="ECO:0000256" key="1">
    <source>
        <dbReference type="SAM" id="MobiDB-lite"/>
    </source>
</evidence>
<organism evidence="2 3">
    <name type="scientific">Penicillium nalgiovense</name>
    <dbReference type="NCBI Taxonomy" id="60175"/>
    <lineage>
        <taxon>Eukaryota</taxon>
        <taxon>Fungi</taxon>
        <taxon>Dikarya</taxon>
        <taxon>Ascomycota</taxon>
        <taxon>Pezizomycotina</taxon>
        <taxon>Eurotiomycetes</taxon>
        <taxon>Eurotiomycetidae</taxon>
        <taxon>Eurotiales</taxon>
        <taxon>Aspergillaceae</taxon>
        <taxon>Penicillium</taxon>
    </lineage>
</organism>
<feature type="region of interest" description="Disordered" evidence="1">
    <location>
        <begin position="59"/>
        <end position="86"/>
    </location>
</feature>
<evidence type="ECO:0000313" key="3">
    <source>
        <dbReference type="Proteomes" id="UP000191691"/>
    </source>
</evidence>
<comment type="caution">
    <text evidence="2">The sequence shown here is derived from an EMBL/GenBank/DDBJ whole genome shotgun (WGS) entry which is preliminary data.</text>
</comment>
<name>A0A1V6YE31_PENNA</name>
<reference evidence="3" key="1">
    <citation type="journal article" date="2017" name="Nat. Microbiol.">
        <title>Global analysis of biosynthetic gene clusters reveals vast potential of secondary metabolite production in Penicillium species.</title>
        <authorList>
            <person name="Nielsen J.C."/>
            <person name="Grijseels S."/>
            <person name="Prigent S."/>
            <person name="Ji B."/>
            <person name="Dainat J."/>
            <person name="Nielsen K.F."/>
            <person name="Frisvad J.C."/>
            <person name="Workman M."/>
            <person name="Nielsen J."/>
        </authorList>
    </citation>
    <scope>NUCLEOTIDE SEQUENCE [LARGE SCALE GENOMIC DNA]</scope>
    <source>
        <strain evidence="3">IBT 13039</strain>
    </source>
</reference>
<gene>
    <name evidence="2" type="ORF">PENNAL_c0023G10835</name>
</gene>
<dbReference type="AlphaFoldDB" id="A0A1V6YE31"/>
<dbReference type="Proteomes" id="UP000191691">
    <property type="component" value="Unassembled WGS sequence"/>
</dbReference>
<accession>A0A1V6YE31</accession>
<proteinExistence type="predicted"/>
<sequence length="86" mass="9385">MSRVTDSVYPVSAQKWKWDRSEPRDWAALRREPVSLMPMGGGEGGESLAEENVKEHAKVGNAGTGGSYESTGVPDPQRNWIQALKG</sequence>
<keyword evidence="3" id="KW-1185">Reference proteome</keyword>
<protein>
    <submittedName>
        <fullName evidence="2">Uncharacterized protein</fullName>
    </submittedName>
</protein>